<proteinExistence type="predicted"/>
<gene>
    <name evidence="2" type="ORF">CEXT_310691</name>
</gene>
<comment type="caution">
    <text evidence="2">The sequence shown here is derived from an EMBL/GenBank/DDBJ whole genome shotgun (WGS) entry which is preliminary data.</text>
</comment>
<reference evidence="2 3" key="1">
    <citation type="submission" date="2021-06" db="EMBL/GenBank/DDBJ databases">
        <title>Caerostris extrusa draft genome.</title>
        <authorList>
            <person name="Kono N."/>
            <person name="Arakawa K."/>
        </authorList>
    </citation>
    <scope>NUCLEOTIDE SEQUENCE [LARGE SCALE GENOMIC DNA]</scope>
</reference>
<dbReference type="AlphaFoldDB" id="A0AAV4XN54"/>
<feature type="chain" id="PRO_5043338221" evidence="1">
    <location>
        <begin position="28"/>
        <end position="235"/>
    </location>
</feature>
<organism evidence="2 3">
    <name type="scientific">Caerostris extrusa</name>
    <name type="common">Bark spider</name>
    <name type="synonym">Caerostris bankana</name>
    <dbReference type="NCBI Taxonomy" id="172846"/>
    <lineage>
        <taxon>Eukaryota</taxon>
        <taxon>Metazoa</taxon>
        <taxon>Ecdysozoa</taxon>
        <taxon>Arthropoda</taxon>
        <taxon>Chelicerata</taxon>
        <taxon>Arachnida</taxon>
        <taxon>Araneae</taxon>
        <taxon>Araneomorphae</taxon>
        <taxon>Entelegynae</taxon>
        <taxon>Araneoidea</taxon>
        <taxon>Araneidae</taxon>
        <taxon>Caerostris</taxon>
    </lineage>
</organism>
<dbReference type="EMBL" id="BPLR01000678">
    <property type="protein sequence ID" value="GIY96591.1"/>
    <property type="molecule type" value="Genomic_DNA"/>
</dbReference>
<evidence type="ECO:0000313" key="2">
    <source>
        <dbReference type="EMBL" id="GIY96591.1"/>
    </source>
</evidence>
<keyword evidence="3" id="KW-1185">Reference proteome</keyword>
<evidence type="ECO:0000256" key="1">
    <source>
        <dbReference type="SAM" id="SignalP"/>
    </source>
</evidence>
<keyword evidence="1" id="KW-0732">Signal</keyword>
<protein>
    <submittedName>
        <fullName evidence="2">Uncharacterized protein</fullName>
    </submittedName>
</protein>
<accession>A0AAV4XN54</accession>
<name>A0AAV4XN54_CAEEX</name>
<dbReference type="Proteomes" id="UP001054945">
    <property type="component" value="Unassembled WGS sequence"/>
</dbReference>
<sequence length="235" mass="26136">MGDPLAFFSILLLRCVIWESCLKRTSWCPFPRPTIIAKVQCNRREKPISLALISTDELEMADPTKQMLSGCVIWESCLKRNSWCPFTRPTIIRKVHSNRSEKAASLALISADELEMADPRKQIGTAGVLFETDDNCKGPTAIGAKKAASLALISTDELEMANSRKQIILFDSPLTVCHLGIVPQEKRNSWCPFSRATIIAKLHSNRSEKATSPALTSADELEMADPKKKMLSEFV</sequence>
<feature type="signal peptide" evidence="1">
    <location>
        <begin position="1"/>
        <end position="27"/>
    </location>
</feature>
<evidence type="ECO:0000313" key="3">
    <source>
        <dbReference type="Proteomes" id="UP001054945"/>
    </source>
</evidence>